<comment type="caution">
    <text evidence="1">The sequence shown here is derived from an EMBL/GenBank/DDBJ whole genome shotgun (WGS) entry which is preliminary data.</text>
</comment>
<dbReference type="Proteomes" id="UP001054837">
    <property type="component" value="Unassembled WGS sequence"/>
</dbReference>
<reference evidence="1 2" key="1">
    <citation type="submission" date="2021-06" db="EMBL/GenBank/DDBJ databases">
        <title>Caerostris darwini draft genome.</title>
        <authorList>
            <person name="Kono N."/>
            <person name="Arakawa K."/>
        </authorList>
    </citation>
    <scope>NUCLEOTIDE SEQUENCE [LARGE SCALE GENOMIC DNA]</scope>
</reference>
<proteinExistence type="predicted"/>
<accession>A0AAV4PR78</accession>
<organism evidence="1 2">
    <name type="scientific">Caerostris darwini</name>
    <dbReference type="NCBI Taxonomy" id="1538125"/>
    <lineage>
        <taxon>Eukaryota</taxon>
        <taxon>Metazoa</taxon>
        <taxon>Ecdysozoa</taxon>
        <taxon>Arthropoda</taxon>
        <taxon>Chelicerata</taxon>
        <taxon>Arachnida</taxon>
        <taxon>Araneae</taxon>
        <taxon>Araneomorphae</taxon>
        <taxon>Entelegynae</taxon>
        <taxon>Araneoidea</taxon>
        <taxon>Araneidae</taxon>
        <taxon>Caerostris</taxon>
    </lineage>
</organism>
<dbReference type="EMBL" id="BPLQ01003205">
    <property type="protein sequence ID" value="GIX98661.1"/>
    <property type="molecule type" value="Genomic_DNA"/>
</dbReference>
<evidence type="ECO:0000313" key="1">
    <source>
        <dbReference type="EMBL" id="GIX98661.1"/>
    </source>
</evidence>
<name>A0AAV4PR78_9ARAC</name>
<dbReference type="AlphaFoldDB" id="A0AAV4PR78"/>
<gene>
    <name evidence="1" type="ORF">CDAR_315791</name>
</gene>
<sequence length="130" mass="14495">MMGHNLSKSSSKVIVLSNLEVNKLFYHQISSDYFSPQGVVQECRVKKYSELWGCVPLNVDYPHTENICGTNIKKNGRPILVGRFSVTVPVKTVCCWPTVTTSHALSVLRDRQRGGGHNFDSFCGKCVCSK</sequence>
<keyword evidence="2" id="KW-1185">Reference proteome</keyword>
<evidence type="ECO:0000313" key="2">
    <source>
        <dbReference type="Proteomes" id="UP001054837"/>
    </source>
</evidence>
<protein>
    <submittedName>
        <fullName evidence="1">Uncharacterized protein</fullName>
    </submittedName>
</protein>